<feature type="region of interest" description="Disordered" evidence="5">
    <location>
        <begin position="115"/>
        <end position="186"/>
    </location>
</feature>
<evidence type="ECO:0000313" key="7">
    <source>
        <dbReference type="EMBL" id="KAL3095117.1"/>
    </source>
</evidence>
<evidence type="ECO:0000256" key="1">
    <source>
        <dbReference type="ARBA" id="ARBA00005234"/>
    </source>
</evidence>
<feature type="compositionally biased region" description="Basic and acidic residues" evidence="5">
    <location>
        <begin position="131"/>
        <end position="154"/>
    </location>
</feature>
<evidence type="ECO:0000259" key="6">
    <source>
        <dbReference type="Pfam" id="PF02902"/>
    </source>
</evidence>
<proteinExistence type="inferred from homology"/>
<dbReference type="GO" id="GO:0008234">
    <property type="term" value="F:cysteine-type peptidase activity"/>
    <property type="evidence" value="ECO:0007669"/>
    <property type="project" value="UniProtKB-KW"/>
</dbReference>
<evidence type="ECO:0000256" key="3">
    <source>
        <dbReference type="ARBA" id="ARBA00022801"/>
    </source>
</evidence>
<keyword evidence="8" id="KW-1185">Reference proteome</keyword>
<dbReference type="EMBL" id="JBICBT010000884">
    <property type="protein sequence ID" value="KAL3095117.1"/>
    <property type="molecule type" value="Genomic_DNA"/>
</dbReference>
<keyword evidence="4" id="KW-0788">Thiol protease</keyword>
<dbReference type="AlphaFoldDB" id="A0ABD2JWV9"/>
<accession>A0ABD2JWV9</accession>
<comment type="similarity">
    <text evidence="1">Belongs to the peptidase C48 family.</text>
</comment>
<keyword evidence="2" id="KW-0645">Protease</keyword>
<dbReference type="Gene3D" id="3.40.395.10">
    <property type="entry name" value="Adenoviral Proteinase, Chain A"/>
    <property type="match status" value="2"/>
</dbReference>
<dbReference type="GO" id="GO:0006508">
    <property type="term" value="P:proteolysis"/>
    <property type="evidence" value="ECO:0007669"/>
    <property type="project" value="UniProtKB-KW"/>
</dbReference>
<dbReference type="InterPro" id="IPR038765">
    <property type="entry name" value="Papain-like_cys_pep_sf"/>
</dbReference>
<dbReference type="InterPro" id="IPR003653">
    <property type="entry name" value="Peptidase_C48_C"/>
</dbReference>
<comment type="caution">
    <text evidence="7">The sequence shown here is derived from an EMBL/GenBank/DDBJ whole genome shotgun (WGS) entry which is preliminary data.</text>
</comment>
<gene>
    <name evidence="7" type="ORF">niasHT_027936</name>
</gene>
<keyword evidence="3" id="KW-0378">Hydrolase</keyword>
<dbReference type="SUPFAM" id="SSF54001">
    <property type="entry name" value="Cysteine proteinases"/>
    <property type="match status" value="1"/>
</dbReference>
<evidence type="ECO:0000256" key="4">
    <source>
        <dbReference type="ARBA" id="ARBA00022807"/>
    </source>
</evidence>
<protein>
    <recommendedName>
        <fullName evidence="6">Ubiquitin-like protease family profile domain-containing protein</fullName>
    </recommendedName>
</protein>
<name>A0ABD2JWV9_9BILA</name>
<dbReference type="PANTHER" id="PTHR12606:SF141">
    <property type="entry name" value="GH15225P-RELATED"/>
    <property type="match status" value="1"/>
</dbReference>
<dbReference type="PANTHER" id="PTHR12606">
    <property type="entry name" value="SENTRIN/SUMO-SPECIFIC PROTEASE"/>
    <property type="match status" value="1"/>
</dbReference>
<organism evidence="7 8">
    <name type="scientific">Heterodera trifolii</name>
    <dbReference type="NCBI Taxonomy" id="157864"/>
    <lineage>
        <taxon>Eukaryota</taxon>
        <taxon>Metazoa</taxon>
        <taxon>Ecdysozoa</taxon>
        <taxon>Nematoda</taxon>
        <taxon>Chromadorea</taxon>
        <taxon>Rhabditida</taxon>
        <taxon>Tylenchina</taxon>
        <taxon>Tylenchomorpha</taxon>
        <taxon>Tylenchoidea</taxon>
        <taxon>Heteroderidae</taxon>
        <taxon>Heteroderinae</taxon>
        <taxon>Heterodera</taxon>
    </lineage>
</organism>
<feature type="compositionally biased region" description="Polar residues" evidence="5">
    <location>
        <begin position="26"/>
        <end position="40"/>
    </location>
</feature>
<feature type="region of interest" description="Disordered" evidence="5">
    <location>
        <begin position="26"/>
        <end position="62"/>
    </location>
</feature>
<feature type="domain" description="Ubiquitin-like protease family profile" evidence="6">
    <location>
        <begin position="820"/>
        <end position="914"/>
    </location>
</feature>
<dbReference type="Proteomes" id="UP001620626">
    <property type="component" value="Unassembled WGS sequence"/>
</dbReference>
<evidence type="ECO:0000313" key="8">
    <source>
        <dbReference type="Proteomes" id="UP001620626"/>
    </source>
</evidence>
<reference evidence="7 8" key="1">
    <citation type="submission" date="2024-10" db="EMBL/GenBank/DDBJ databases">
        <authorList>
            <person name="Kim D."/>
        </authorList>
    </citation>
    <scope>NUCLEOTIDE SEQUENCE [LARGE SCALE GENOMIC DNA]</scope>
    <source>
        <strain evidence="7">BH-2024</strain>
    </source>
</reference>
<evidence type="ECO:0000256" key="5">
    <source>
        <dbReference type="SAM" id="MobiDB-lite"/>
    </source>
</evidence>
<sequence length="983" mass="112012">MAKRKANLPEELRILKTRIAELECMQQTNNSEAFEQSGNAEVNDDGGQTEENQGPIEVDQRQQQKQFREKISGMEVEMSNTQQLCMITQFENKLLQSKLKHYELMKEQNELQAKVAEMEDQQKKKKKKQGRKEDEQGKNDEKAKAKVVKNKGEQQDNTVADPSNGGKKAANAEGKEDNKKQHTIGVAHKIIPSDRQKALLTCKGECVVAMSKYGWLNKDNQNSIKELLVTLRLFKSKASIPTMRDYATEFRKPRQRSAWMAQVSVGQPITNDPEFLRMLLIRACRWYHAKTTATALTKLAAFDSVKLHESLLSTIFQSNWNQTFCKAIDPSGGVLKGFTKTQVIIAMAFANMFSLHIELFAKANGCLHIMPSMLKASKEFVKQSEATGFSCNECLKVESYEEQEEDLGEFNYLPIIIFTSIIYTNSIRRNSSDPSDGIQPMEMPGSVKTIGSYILSKKEASEQKRIKKTSKLKCQEIKVFYNASWAIVDVDPTKPYRIIYLKQLSPEVFKVAIFFGMQCCVFNSGGRRTATFNEHAKVYADQQNLDYVIAECVNHINEAASQFTAHWAGELQLQALFNVIISMFLPIRQRVGSEEKVRIGIAYHYTPGARFATCVTDVENMFSPAVMQSVHGLLWIVTNTTSTTHQSTGSHWEPYMFPEDYECLRKVPPEEPLLLNIAPQIPSDGFEAEPSVEEQLSAIRQEQRLLAIVHEEEQAAASIHLYNMHNVTSPSALSRRGEGVGRGIQTNHFKTTSGMDHERQVAQKEEEEFPGFPKLTEADHQRINQIWSRSLPNQMVLVQGFDTELTQKDLATLSHEEWLNDQVMDYYDSMLGAGEDILQCLKDYLDQEAIAKGKAQSQFWLLNCRNDIPRQQNFSDCGMFSFLYAEYASRRARINFTQEHIPYFRKRMCLEILEKKERVSGELAPANPTPWVVRRTTPWVVVNTFACILTIRKRKHFSCRQTLDPNGVCQKAHNTSLIFVKMC</sequence>
<dbReference type="Pfam" id="PF02902">
    <property type="entry name" value="Peptidase_C48"/>
    <property type="match status" value="1"/>
</dbReference>
<evidence type="ECO:0000256" key="2">
    <source>
        <dbReference type="ARBA" id="ARBA00022670"/>
    </source>
</evidence>